<dbReference type="EMBL" id="JAYLLN010000001">
    <property type="protein sequence ID" value="MEI5983338.1"/>
    <property type="molecule type" value="Genomic_DNA"/>
</dbReference>
<name>A0ABU8I109_9SPHI</name>
<organism evidence="1 2">
    <name type="scientific">Sphingobacterium tenebrionis</name>
    <dbReference type="NCBI Taxonomy" id="3111775"/>
    <lineage>
        <taxon>Bacteria</taxon>
        <taxon>Pseudomonadati</taxon>
        <taxon>Bacteroidota</taxon>
        <taxon>Sphingobacteriia</taxon>
        <taxon>Sphingobacteriales</taxon>
        <taxon>Sphingobacteriaceae</taxon>
        <taxon>Sphingobacterium</taxon>
    </lineage>
</organism>
<keyword evidence="2" id="KW-1185">Reference proteome</keyword>
<reference evidence="1 2" key="1">
    <citation type="submission" date="2024-01" db="EMBL/GenBank/DDBJ databases">
        <title>Sphingobacterium tenebrionis sp. nov., a novel endophyte isolated from tenebrio molitor intestines.</title>
        <authorList>
            <person name="Zhang C."/>
        </authorList>
    </citation>
    <scope>NUCLEOTIDE SEQUENCE [LARGE SCALE GENOMIC DNA]</scope>
    <source>
        <strain evidence="1 2">PU5-4</strain>
    </source>
</reference>
<evidence type="ECO:0000313" key="2">
    <source>
        <dbReference type="Proteomes" id="UP001363035"/>
    </source>
</evidence>
<gene>
    <name evidence="1" type="ORF">VJ786_00345</name>
</gene>
<dbReference type="RefSeq" id="WP_099365107.1">
    <property type="nucleotide sequence ID" value="NZ_JAYLLN010000001.1"/>
</dbReference>
<dbReference type="Proteomes" id="UP001363035">
    <property type="component" value="Unassembled WGS sequence"/>
</dbReference>
<dbReference type="PANTHER" id="PTHR43224">
    <property type="entry name" value="AMIDINOTRANSFERASE"/>
    <property type="match status" value="1"/>
</dbReference>
<dbReference type="Gene3D" id="3.75.10.10">
    <property type="entry name" value="L-arginine/glycine Amidinotransferase, Chain A"/>
    <property type="match status" value="1"/>
</dbReference>
<proteinExistence type="predicted"/>
<dbReference type="PIRSF" id="PIRSF028188">
    <property type="entry name" value="Amdntrnsf_FN0238"/>
    <property type="match status" value="1"/>
</dbReference>
<sequence length="305" mass="34876">MQTTDSILMVRPSSFRKNEETAVNNYFQSDDSESKRLAELALAEFDNFVSTLKSAGIKVVVIQDDGSKDTPDSLFPNNVISFHQNQAIIYPMFAENRRRERTLNYLGKLDKLGYHFDKLTDYTHFEDQNKFLEGTGVLILDRVNKVAYCSISDRADEQVLQQYGEDQGYQTIAFHAVQLVDGQYLPIYHTNVMMSVGTAFCLICLDSIKEEKERMLVVDKLKETGKEIIRISEKQMHQFAGNILEVKNTDGEPYICMSSQAFEALDEEQIKHLEKHGKILHAPLYSIEKYGGGSARCMMAELFYE</sequence>
<comment type="caution">
    <text evidence="1">The sequence shown here is derived from an EMBL/GenBank/DDBJ whole genome shotgun (WGS) entry which is preliminary data.</text>
</comment>
<protein>
    <submittedName>
        <fullName evidence="1">Arginine deiminase-related protein</fullName>
    </submittedName>
</protein>
<dbReference type="NCBIfam" id="NF046062">
    <property type="entry name" value="citrull_CtlX"/>
    <property type="match status" value="1"/>
</dbReference>
<dbReference type="SUPFAM" id="SSF55909">
    <property type="entry name" value="Pentein"/>
    <property type="match status" value="1"/>
</dbReference>
<dbReference type="PANTHER" id="PTHR43224:SF1">
    <property type="entry name" value="AMIDINOTRANSFERASE"/>
    <property type="match status" value="1"/>
</dbReference>
<accession>A0ABU8I109</accession>
<dbReference type="Pfam" id="PF19420">
    <property type="entry name" value="DDAH_eukar"/>
    <property type="match status" value="1"/>
</dbReference>
<dbReference type="InterPro" id="IPR014541">
    <property type="entry name" value="Amdntrnsf_FN0238"/>
</dbReference>
<evidence type="ECO:0000313" key="1">
    <source>
        <dbReference type="EMBL" id="MEI5983338.1"/>
    </source>
</evidence>